<protein>
    <submittedName>
        <fullName evidence="1">Uncharacterized protein</fullName>
    </submittedName>
</protein>
<reference evidence="1 2" key="1">
    <citation type="submission" date="2021-06" db="EMBL/GenBank/DDBJ databases">
        <title>Caerostris darwini draft genome.</title>
        <authorList>
            <person name="Kono N."/>
            <person name="Arakawa K."/>
        </authorList>
    </citation>
    <scope>NUCLEOTIDE SEQUENCE [LARGE SCALE GENOMIC DNA]</scope>
</reference>
<dbReference type="Proteomes" id="UP001054837">
    <property type="component" value="Unassembled WGS sequence"/>
</dbReference>
<name>A0AAV4TR85_9ARAC</name>
<keyword evidence="2" id="KW-1185">Reference proteome</keyword>
<proteinExistence type="predicted"/>
<comment type="caution">
    <text evidence="1">The sequence shown here is derived from an EMBL/GenBank/DDBJ whole genome shotgun (WGS) entry which is preliminary data.</text>
</comment>
<evidence type="ECO:0000313" key="2">
    <source>
        <dbReference type="Proteomes" id="UP001054837"/>
    </source>
</evidence>
<sequence length="113" mass="12772">MSNTMPNIPFLNSYSSHPTYLSLHQTSVTLASISYLLHTSHPLVSSTPPVKSLSKNRLLEKKKNEGVASQLLTALLFFFPLFQCCERSRSNRRSTDFVRADYAFCSCPYVTSF</sequence>
<accession>A0AAV4TR85</accession>
<organism evidence="1 2">
    <name type="scientific">Caerostris darwini</name>
    <dbReference type="NCBI Taxonomy" id="1538125"/>
    <lineage>
        <taxon>Eukaryota</taxon>
        <taxon>Metazoa</taxon>
        <taxon>Ecdysozoa</taxon>
        <taxon>Arthropoda</taxon>
        <taxon>Chelicerata</taxon>
        <taxon>Arachnida</taxon>
        <taxon>Araneae</taxon>
        <taxon>Araneomorphae</taxon>
        <taxon>Entelegynae</taxon>
        <taxon>Araneoidea</taxon>
        <taxon>Araneidae</taxon>
        <taxon>Caerostris</taxon>
    </lineage>
</organism>
<gene>
    <name evidence="1" type="ORF">CDAR_490101</name>
</gene>
<dbReference type="EMBL" id="BPLQ01009775">
    <property type="protein sequence ID" value="GIY46533.1"/>
    <property type="molecule type" value="Genomic_DNA"/>
</dbReference>
<evidence type="ECO:0000313" key="1">
    <source>
        <dbReference type="EMBL" id="GIY46533.1"/>
    </source>
</evidence>
<dbReference type="AlphaFoldDB" id="A0AAV4TR85"/>